<evidence type="ECO:0000256" key="1">
    <source>
        <dbReference type="ARBA" id="ARBA00023125"/>
    </source>
</evidence>
<accession>A0A099FFQ9</accession>
<comment type="caution">
    <text evidence="4">The sequence shown here is derived from an EMBL/GenBank/DDBJ whole genome shotgun (WGS) entry which is preliminary data.</text>
</comment>
<protein>
    <recommendedName>
        <fullName evidence="3">Tyr recombinase domain-containing protein</fullName>
    </recommendedName>
</protein>
<keyword evidence="5" id="KW-1185">Reference proteome</keyword>
<dbReference type="InterPro" id="IPR010998">
    <property type="entry name" value="Integrase_recombinase_N"/>
</dbReference>
<evidence type="ECO:0000259" key="3">
    <source>
        <dbReference type="PROSITE" id="PS51898"/>
    </source>
</evidence>
<sequence length="348" mass="38590">MKLTDLPYLTRKTSRGKVYWYFRRAGSYVALPDPTAPDFLARYEAARRGGSAPREAGRTWRALIADYRRSPEFAALAPRTRADYDKVMEWVLDTMPGLEPARMDQPTVIRARDANAHRRRFADYIVQVLKLLFAHAIRIGWMTHNPARGVKPLPRGKHEVDLHGPWPRWAQDAYRAAAAYGSPERTGFELAVGVSQRIGDTLAMRWDQLGPDGFEIVQSKTATALLIPPTRELADYIAGLDRRGTTIVSADDGGPLGYSGFAKRFRAARAAAAGALREARRESDALLMERLTVHGWRYTVAVEMAEAGASDDEIAAVTGHKTSAMLRKYAGAARQKVRAKAGQGKRNG</sequence>
<keyword evidence="1" id="KW-0238">DNA-binding</keyword>
<dbReference type="Proteomes" id="UP000029917">
    <property type="component" value="Unassembled WGS sequence"/>
</dbReference>
<dbReference type="EMBL" id="JRKS01000005">
    <property type="protein sequence ID" value="KGJ09013.1"/>
    <property type="molecule type" value="Genomic_DNA"/>
</dbReference>
<dbReference type="Pfam" id="PF00589">
    <property type="entry name" value="Phage_integrase"/>
    <property type="match status" value="1"/>
</dbReference>
<evidence type="ECO:0000313" key="4">
    <source>
        <dbReference type="EMBL" id="KGJ09013.1"/>
    </source>
</evidence>
<dbReference type="OrthoDB" id="7510934at2"/>
<dbReference type="GO" id="GO:0003677">
    <property type="term" value="F:DNA binding"/>
    <property type="evidence" value="ECO:0007669"/>
    <property type="project" value="UniProtKB-KW"/>
</dbReference>
<dbReference type="Gene3D" id="1.10.443.10">
    <property type="entry name" value="Intergrase catalytic core"/>
    <property type="match status" value="1"/>
</dbReference>
<dbReference type="Gene3D" id="1.10.150.130">
    <property type="match status" value="1"/>
</dbReference>
<dbReference type="GO" id="GO:0006310">
    <property type="term" value="P:DNA recombination"/>
    <property type="evidence" value="ECO:0007669"/>
    <property type="project" value="UniProtKB-KW"/>
</dbReference>
<dbReference type="SUPFAM" id="SSF56349">
    <property type="entry name" value="DNA breaking-rejoining enzymes"/>
    <property type="match status" value="1"/>
</dbReference>
<reference evidence="4 5" key="1">
    <citation type="submission" date="2014-09" db="EMBL/GenBank/DDBJ databases">
        <authorList>
            <person name="McGinnis J.M."/>
            <person name="Wolfgang W.J."/>
        </authorList>
    </citation>
    <scope>NUCLEOTIDE SEQUENCE [LARGE SCALE GENOMIC DNA]</scope>
    <source>
        <strain evidence="4 5">HAMBI 3106</strain>
    </source>
</reference>
<evidence type="ECO:0000313" key="5">
    <source>
        <dbReference type="Proteomes" id="UP000029917"/>
    </source>
</evidence>
<organism evidence="4 5">
    <name type="scientific">Paracoccus sphaerophysae</name>
    <dbReference type="NCBI Taxonomy" id="690417"/>
    <lineage>
        <taxon>Bacteria</taxon>
        <taxon>Pseudomonadati</taxon>
        <taxon>Pseudomonadota</taxon>
        <taxon>Alphaproteobacteria</taxon>
        <taxon>Rhodobacterales</taxon>
        <taxon>Paracoccaceae</taxon>
        <taxon>Paracoccus</taxon>
    </lineage>
</organism>
<name>A0A099FFQ9_9RHOB</name>
<feature type="domain" description="Tyr recombinase" evidence="3">
    <location>
        <begin position="148"/>
        <end position="342"/>
    </location>
</feature>
<gene>
    <name evidence="4" type="ORF">IC63_03030</name>
</gene>
<dbReference type="PROSITE" id="PS51898">
    <property type="entry name" value="TYR_RECOMBINASE"/>
    <property type="match status" value="1"/>
</dbReference>
<evidence type="ECO:0000256" key="2">
    <source>
        <dbReference type="ARBA" id="ARBA00023172"/>
    </source>
</evidence>
<dbReference type="STRING" id="690417.IC63_03030"/>
<dbReference type="GO" id="GO:0015074">
    <property type="term" value="P:DNA integration"/>
    <property type="evidence" value="ECO:0007669"/>
    <property type="project" value="InterPro"/>
</dbReference>
<keyword evidence="2" id="KW-0233">DNA recombination</keyword>
<dbReference type="InterPro" id="IPR011010">
    <property type="entry name" value="DNA_brk_join_enz"/>
</dbReference>
<proteinExistence type="predicted"/>
<dbReference type="InterPro" id="IPR002104">
    <property type="entry name" value="Integrase_catalytic"/>
</dbReference>
<reference evidence="4 5" key="2">
    <citation type="submission" date="2014-10" db="EMBL/GenBank/DDBJ databases">
        <title>Paracoccus sanguinis sp. nov., isolated from clinical specimens of New York State patients.</title>
        <authorList>
            <person name="Mingle L.A."/>
            <person name="Cole J.A."/>
            <person name="Lapierre P."/>
            <person name="Musser K.A."/>
        </authorList>
    </citation>
    <scope>NUCLEOTIDE SEQUENCE [LARGE SCALE GENOMIC DNA]</scope>
    <source>
        <strain evidence="4 5">HAMBI 3106</strain>
    </source>
</reference>
<dbReference type="InterPro" id="IPR013762">
    <property type="entry name" value="Integrase-like_cat_sf"/>
</dbReference>
<dbReference type="AlphaFoldDB" id="A0A099FFQ9"/>
<dbReference type="RefSeq" id="WP_036716800.1">
    <property type="nucleotide sequence ID" value="NZ_JRKS01000005.1"/>
</dbReference>